<evidence type="ECO:0000313" key="1">
    <source>
        <dbReference type="EMBL" id="KAK8601440.1"/>
    </source>
</evidence>
<sequence length="133" mass="15562">MRVQKEISEAMDIRTRQELLNAFLGKTGKRLNTLLIPLELLSCILCTEFSDKKAYIRWQKRRLKMLTEEIANHSTIVFGKYLRTTNGLRILLKKIEEYAAFPPSRGEVQMDTTITLVEMRARVHLTREVGHWT</sequence>
<keyword evidence="2" id="KW-1185">Reference proteome</keyword>
<evidence type="ECO:0000313" key="2">
    <source>
        <dbReference type="Proteomes" id="UP001472677"/>
    </source>
</evidence>
<comment type="caution">
    <text evidence="1">The sequence shown here is derived from an EMBL/GenBank/DDBJ whole genome shotgun (WGS) entry which is preliminary data.</text>
</comment>
<reference evidence="1 2" key="1">
    <citation type="journal article" date="2024" name="G3 (Bethesda)">
        <title>Genome assembly of Hibiscus sabdariffa L. provides insights into metabolisms of medicinal natural products.</title>
        <authorList>
            <person name="Kim T."/>
        </authorList>
    </citation>
    <scope>NUCLEOTIDE SEQUENCE [LARGE SCALE GENOMIC DNA]</scope>
    <source>
        <strain evidence="1">TK-2024</strain>
        <tissue evidence="1">Old leaves</tissue>
    </source>
</reference>
<organism evidence="1 2">
    <name type="scientific">Hibiscus sabdariffa</name>
    <name type="common">roselle</name>
    <dbReference type="NCBI Taxonomy" id="183260"/>
    <lineage>
        <taxon>Eukaryota</taxon>
        <taxon>Viridiplantae</taxon>
        <taxon>Streptophyta</taxon>
        <taxon>Embryophyta</taxon>
        <taxon>Tracheophyta</taxon>
        <taxon>Spermatophyta</taxon>
        <taxon>Magnoliopsida</taxon>
        <taxon>eudicotyledons</taxon>
        <taxon>Gunneridae</taxon>
        <taxon>Pentapetalae</taxon>
        <taxon>rosids</taxon>
        <taxon>malvids</taxon>
        <taxon>Malvales</taxon>
        <taxon>Malvaceae</taxon>
        <taxon>Malvoideae</taxon>
        <taxon>Hibiscus</taxon>
    </lineage>
</organism>
<protein>
    <submittedName>
        <fullName evidence="1">Uncharacterized protein</fullName>
    </submittedName>
</protein>
<gene>
    <name evidence="1" type="ORF">V6N12_051273</name>
</gene>
<dbReference type="EMBL" id="JBBPBM010000001">
    <property type="protein sequence ID" value="KAK8601440.1"/>
    <property type="molecule type" value="Genomic_DNA"/>
</dbReference>
<proteinExistence type="predicted"/>
<name>A0ABR2GFG5_9ROSI</name>
<dbReference type="Proteomes" id="UP001472677">
    <property type="component" value="Unassembled WGS sequence"/>
</dbReference>
<dbReference type="PANTHER" id="PTHR31280:SF2">
    <property type="entry name" value="PROTEIN UNC-13 HOMOLOG"/>
    <property type="match status" value="1"/>
</dbReference>
<dbReference type="InterPro" id="IPR008528">
    <property type="entry name" value="unc-13_homologue"/>
</dbReference>
<accession>A0ABR2GFG5</accession>
<dbReference type="PANTHER" id="PTHR31280">
    <property type="entry name" value="PROTEIN UNC-13 HOMOLOG"/>
    <property type="match status" value="1"/>
</dbReference>